<dbReference type="GO" id="GO:0003677">
    <property type="term" value="F:DNA binding"/>
    <property type="evidence" value="ECO:0007669"/>
    <property type="project" value="InterPro"/>
</dbReference>
<dbReference type="CDD" id="cd00093">
    <property type="entry name" value="HTH_XRE"/>
    <property type="match status" value="1"/>
</dbReference>
<dbReference type="Gene3D" id="1.10.260.40">
    <property type="entry name" value="lambda repressor-like DNA-binding domains"/>
    <property type="match status" value="1"/>
</dbReference>
<dbReference type="InterPro" id="IPR001387">
    <property type="entry name" value="Cro/C1-type_HTH"/>
</dbReference>
<name>A0AB73NXY0_YERKR</name>
<dbReference type="Proteomes" id="UP000195840">
    <property type="component" value="Unassembled WGS sequence"/>
</dbReference>
<dbReference type="InterPro" id="IPR010982">
    <property type="entry name" value="Lambda_DNA-bd_dom_sf"/>
</dbReference>
<dbReference type="SUPFAM" id="SSF47413">
    <property type="entry name" value="lambda repressor-like DNA-binding domains"/>
    <property type="match status" value="1"/>
</dbReference>
<proteinExistence type="predicted"/>
<evidence type="ECO:0000313" key="1">
    <source>
        <dbReference type="EMBL" id="OVZ80926.1"/>
    </source>
</evidence>
<sequence>MALTEFGKAVRIARIETGHTLLTMAEELGASSAFLSGLETGSKKIPRKWVKNIQNFFEAKGYKISNLQELADVSNESVPLDGLSQQQKMLVAGFAKSPWTPQQLKKFAELLEKMNR</sequence>
<dbReference type="RefSeq" id="WP_087795063.1">
    <property type="nucleotide sequence ID" value="NZ_CAWNET010000061.1"/>
</dbReference>
<keyword evidence="2" id="KW-1185">Reference proteome</keyword>
<evidence type="ECO:0000313" key="2">
    <source>
        <dbReference type="Proteomes" id="UP000195840"/>
    </source>
</evidence>
<dbReference type="EMBL" id="NHOG01000009">
    <property type="protein sequence ID" value="OVZ80926.1"/>
    <property type="molecule type" value="Genomic_DNA"/>
</dbReference>
<comment type="caution">
    <text evidence="1">The sequence shown here is derived from an EMBL/GenBank/DDBJ whole genome shotgun (WGS) entry which is preliminary data.</text>
</comment>
<reference evidence="1 2" key="1">
    <citation type="submission" date="2017-05" db="EMBL/GenBank/DDBJ databases">
        <title>Whole genome sequencing of Yersinia kristensenii.</title>
        <authorList>
            <person name="Campioni F."/>
        </authorList>
    </citation>
    <scope>NUCLEOTIDE SEQUENCE [LARGE SCALE GENOMIC DNA]</scope>
    <source>
        <strain evidence="1 2">CFSAN060538</strain>
    </source>
</reference>
<gene>
    <name evidence="1" type="ORF">CBW52_07375</name>
</gene>
<accession>A0AB73NXY0</accession>
<dbReference type="AlphaFoldDB" id="A0AB73NXY0"/>
<organism evidence="1 2">
    <name type="scientific">Yersinia kristensenii</name>
    <dbReference type="NCBI Taxonomy" id="28152"/>
    <lineage>
        <taxon>Bacteria</taxon>
        <taxon>Pseudomonadati</taxon>
        <taxon>Pseudomonadota</taxon>
        <taxon>Gammaproteobacteria</taxon>
        <taxon>Enterobacterales</taxon>
        <taxon>Yersiniaceae</taxon>
        <taxon>Yersinia</taxon>
    </lineage>
</organism>
<protein>
    <submittedName>
        <fullName evidence="1">Transcriptional regulator</fullName>
    </submittedName>
</protein>